<sequence length="232" mass="26108">MTMERRENMKIIKSIVLAVGTLLLTLLIQFPAYVGITAFQENVLLKLAVMIGLGLPILALLSVIRRGMMKHQVFSREKLNVLKIVGMTALVFTGQTCLNLFWQYLGLSLSDSNAMDTVNQLNSDNFGVMALSVVLFAPVLEEFLYRGILLEKTAQYFPKHPQMVIVFSALLFAYCHTWNFSVAFLGHFITGAYLGYLYMCNRRMTDTILAHSFYNASILFLQILFGLVQIGG</sequence>
<comment type="similarity">
    <text evidence="1">Belongs to the UPF0177 family.</text>
</comment>
<feature type="transmembrane region" description="Helical" evidence="2">
    <location>
        <begin position="44"/>
        <end position="64"/>
    </location>
</feature>
<accession>D5AEV9</accession>
<evidence type="ECO:0000256" key="2">
    <source>
        <dbReference type="SAM" id="Phobius"/>
    </source>
</evidence>
<dbReference type="Pfam" id="PF02517">
    <property type="entry name" value="Rce1-like"/>
    <property type="match status" value="1"/>
</dbReference>
<evidence type="ECO:0000313" key="5">
    <source>
        <dbReference type="Proteomes" id="UP000002359"/>
    </source>
</evidence>
<evidence type="ECO:0000313" key="4">
    <source>
        <dbReference type="EMBL" id="ADE32352.1"/>
    </source>
</evidence>
<dbReference type="GO" id="GO:0080120">
    <property type="term" value="P:CAAX-box protein maturation"/>
    <property type="evidence" value="ECO:0007669"/>
    <property type="project" value="UniProtKB-ARBA"/>
</dbReference>
<name>D5AEV9_STRGZ</name>
<dbReference type="PANTHER" id="PTHR36435:SF1">
    <property type="entry name" value="CAAX AMINO TERMINAL PROTEASE FAMILY PROTEIN"/>
    <property type="match status" value="1"/>
</dbReference>
<dbReference type="PANTHER" id="PTHR36435">
    <property type="entry name" value="SLR1288 PROTEIN"/>
    <property type="match status" value="1"/>
</dbReference>
<keyword evidence="2" id="KW-1133">Transmembrane helix</keyword>
<evidence type="ECO:0000259" key="3">
    <source>
        <dbReference type="Pfam" id="PF02517"/>
    </source>
</evidence>
<dbReference type="Proteomes" id="UP000002359">
    <property type="component" value="Chromosome"/>
</dbReference>
<feature type="transmembrane region" description="Helical" evidence="2">
    <location>
        <begin position="180"/>
        <end position="200"/>
    </location>
</feature>
<dbReference type="InterPro" id="IPR052710">
    <property type="entry name" value="CAAX_protease"/>
</dbReference>
<dbReference type="PATRIC" id="fig|423211.3.peg.1868"/>
<dbReference type="HOGENOM" id="CLU_1255394_0_0_9"/>
<dbReference type="AlphaFoldDB" id="D5AEV9"/>
<reference evidence="4 5" key="1">
    <citation type="journal article" date="2009" name="J. Infect. Dis.">
        <title>Clinical, experimental, and genomic differences between intermediately pathogenic, highly pathogenic, and epidemic Streptococcus suis.</title>
        <authorList>
            <person name="Ye C."/>
            <person name="Zheng H."/>
            <person name="Zhang J."/>
            <person name="Jing H."/>
            <person name="Wang L."/>
            <person name="Xiong Y."/>
            <person name="Wang W."/>
            <person name="Zhou Z."/>
            <person name="Sun Q."/>
            <person name="Luo X."/>
            <person name="Du H."/>
            <person name="Gottschalk M."/>
            <person name="Xu J."/>
        </authorList>
    </citation>
    <scope>NUCLEOTIDE SEQUENCE [LARGE SCALE GENOMIC DNA]</scope>
    <source>
        <strain evidence="4 5">GZ1</strain>
    </source>
</reference>
<organism evidence="4 5">
    <name type="scientific">Streptococcus suis (strain GZ1)</name>
    <dbReference type="NCBI Taxonomy" id="423211"/>
    <lineage>
        <taxon>Bacteria</taxon>
        <taxon>Bacillati</taxon>
        <taxon>Bacillota</taxon>
        <taxon>Bacilli</taxon>
        <taxon>Lactobacillales</taxon>
        <taxon>Streptococcaceae</taxon>
        <taxon>Streptococcus</taxon>
    </lineage>
</organism>
<evidence type="ECO:0000256" key="1">
    <source>
        <dbReference type="ARBA" id="ARBA00009067"/>
    </source>
</evidence>
<protein>
    <submittedName>
        <fullName evidence="4">RevS (RevS)</fullName>
    </submittedName>
</protein>
<dbReference type="EMBL" id="CP000837">
    <property type="protein sequence ID" value="ADE32352.1"/>
    <property type="molecule type" value="Genomic_DNA"/>
</dbReference>
<feature type="transmembrane region" description="Helical" evidence="2">
    <location>
        <begin position="156"/>
        <end position="174"/>
    </location>
</feature>
<feature type="transmembrane region" description="Helical" evidence="2">
    <location>
        <begin position="212"/>
        <end position="231"/>
    </location>
</feature>
<keyword evidence="2" id="KW-0812">Transmembrane</keyword>
<feature type="transmembrane region" description="Helical" evidence="2">
    <location>
        <begin position="125"/>
        <end position="144"/>
    </location>
</feature>
<proteinExistence type="inferred from homology"/>
<gene>
    <name evidence="4" type="ordered locus">SSGZ1_1896</name>
</gene>
<dbReference type="InterPro" id="IPR003675">
    <property type="entry name" value="Rce1/LyrA-like_dom"/>
</dbReference>
<dbReference type="GO" id="GO:0004175">
    <property type="term" value="F:endopeptidase activity"/>
    <property type="evidence" value="ECO:0007669"/>
    <property type="project" value="UniProtKB-ARBA"/>
</dbReference>
<feature type="transmembrane region" description="Helical" evidence="2">
    <location>
        <begin position="84"/>
        <end position="105"/>
    </location>
</feature>
<feature type="domain" description="CAAX prenyl protease 2/Lysostaphin resistance protein A-like" evidence="3">
    <location>
        <begin position="127"/>
        <end position="216"/>
    </location>
</feature>
<keyword evidence="2" id="KW-0472">Membrane</keyword>
<dbReference type="KEGG" id="ssw:SSGZ1_1896"/>